<reference evidence="2 3" key="1">
    <citation type="submission" date="2017-04" db="EMBL/GenBank/DDBJ databases">
        <title>Comparative genome analysis of Subtercola boreus.</title>
        <authorList>
            <person name="Cho Y.-J."/>
            <person name="Cho A."/>
            <person name="Kim O.-S."/>
            <person name="Lee J.-I."/>
        </authorList>
    </citation>
    <scope>NUCLEOTIDE SEQUENCE [LARGE SCALE GENOMIC DNA]</scope>
    <source>
        <strain evidence="2 3">P27479</strain>
    </source>
</reference>
<feature type="domain" description="ABM" evidence="1">
    <location>
        <begin position="3"/>
        <end position="93"/>
    </location>
</feature>
<dbReference type="PROSITE" id="PS51725">
    <property type="entry name" value="ABM"/>
    <property type="match status" value="1"/>
</dbReference>
<dbReference type="InterPro" id="IPR007138">
    <property type="entry name" value="ABM_dom"/>
</dbReference>
<proteinExistence type="predicted"/>
<evidence type="ECO:0000313" key="2">
    <source>
        <dbReference type="EMBL" id="RFA15075.1"/>
    </source>
</evidence>
<evidence type="ECO:0000313" key="3">
    <source>
        <dbReference type="Proteomes" id="UP000256541"/>
    </source>
</evidence>
<dbReference type="OrthoDB" id="3695636at2"/>
<dbReference type="GO" id="GO:0003824">
    <property type="term" value="F:catalytic activity"/>
    <property type="evidence" value="ECO:0007669"/>
    <property type="project" value="TreeGrafter"/>
</dbReference>
<evidence type="ECO:0000259" key="1">
    <source>
        <dbReference type="PROSITE" id="PS51725"/>
    </source>
</evidence>
<dbReference type="Pfam" id="PF03992">
    <property type="entry name" value="ABM"/>
    <property type="match status" value="1"/>
</dbReference>
<dbReference type="AlphaFoldDB" id="A0A3E0VZP0"/>
<comment type="caution">
    <text evidence="2">The sequence shown here is derived from an EMBL/GenBank/DDBJ whole genome shotgun (WGS) entry which is preliminary data.</text>
</comment>
<sequence length="109" mass="12378">MTVDLYAEFTVHDGHEDRVATMMHELTKNVRAEPGNLLFLPYTLATNPRQYFVLERYTDDAAFHEHLAAPYGSAFNNEIGTHITTETTNLTSLTDFLTSLSRLQPRPCC</sequence>
<dbReference type="EMBL" id="NBXB01000021">
    <property type="protein sequence ID" value="RFA15075.1"/>
    <property type="molecule type" value="Genomic_DNA"/>
</dbReference>
<dbReference type="Proteomes" id="UP000256541">
    <property type="component" value="Unassembled WGS sequence"/>
</dbReference>
<dbReference type="RefSeq" id="WP_116411071.1">
    <property type="nucleotide sequence ID" value="NZ_NBXB01000021.1"/>
</dbReference>
<dbReference type="Gene3D" id="3.30.70.100">
    <property type="match status" value="1"/>
</dbReference>
<protein>
    <recommendedName>
        <fullName evidence="1">ABM domain-containing protein</fullName>
    </recommendedName>
</protein>
<gene>
    <name evidence="2" type="ORF">B7R22_07000</name>
</gene>
<organism evidence="2 3">
    <name type="scientific">Subtercola boreus</name>
    <dbReference type="NCBI Taxonomy" id="120213"/>
    <lineage>
        <taxon>Bacteria</taxon>
        <taxon>Bacillati</taxon>
        <taxon>Actinomycetota</taxon>
        <taxon>Actinomycetes</taxon>
        <taxon>Micrococcales</taxon>
        <taxon>Microbacteriaceae</taxon>
        <taxon>Subtercola</taxon>
    </lineage>
</organism>
<dbReference type="InterPro" id="IPR050744">
    <property type="entry name" value="AI-2_Isomerase_LsrG"/>
</dbReference>
<dbReference type="InterPro" id="IPR011008">
    <property type="entry name" value="Dimeric_a/b-barrel"/>
</dbReference>
<accession>A0A3E0VZP0</accession>
<dbReference type="PANTHER" id="PTHR33336:SF15">
    <property type="entry name" value="ABM DOMAIN-CONTAINING PROTEIN"/>
    <property type="match status" value="1"/>
</dbReference>
<name>A0A3E0VZP0_9MICO</name>
<dbReference type="PANTHER" id="PTHR33336">
    <property type="entry name" value="QUINOL MONOOXYGENASE YGIN-RELATED"/>
    <property type="match status" value="1"/>
</dbReference>
<dbReference type="SUPFAM" id="SSF54909">
    <property type="entry name" value="Dimeric alpha+beta barrel"/>
    <property type="match status" value="1"/>
</dbReference>